<dbReference type="NCBIfam" id="TIGR02427">
    <property type="entry name" value="protocat_pcaD"/>
    <property type="match status" value="1"/>
</dbReference>
<name>A0ABU0HBB9_9HYPH</name>
<evidence type="ECO:0000313" key="3">
    <source>
        <dbReference type="EMBL" id="MDQ0439612.1"/>
    </source>
</evidence>
<dbReference type="RefSeq" id="WP_266350505.1">
    <property type="nucleotide sequence ID" value="NZ_JAPKNG010000006.1"/>
</dbReference>
<dbReference type="Gene3D" id="3.40.50.1820">
    <property type="entry name" value="alpha/beta hydrolase"/>
    <property type="match status" value="1"/>
</dbReference>
<keyword evidence="4" id="KW-1185">Reference proteome</keyword>
<comment type="caution">
    <text evidence="3">The sequence shown here is derived from an EMBL/GenBank/DDBJ whole genome shotgun (WGS) entry which is preliminary data.</text>
</comment>
<dbReference type="PRINTS" id="PR00111">
    <property type="entry name" value="ABHYDROLASE"/>
</dbReference>
<organism evidence="3 4">
    <name type="scientific">Kaistia dalseonensis</name>
    <dbReference type="NCBI Taxonomy" id="410840"/>
    <lineage>
        <taxon>Bacteria</taxon>
        <taxon>Pseudomonadati</taxon>
        <taxon>Pseudomonadota</taxon>
        <taxon>Alphaproteobacteria</taxon>
        <taxon>Hyphomicrobiales</taxon>
        <taxon>Kaistiaceae</taxon>
        <taxon>Kaistia</taxon>
    </lineage>
</organism>
<keyword evidence="1 3" id="KW-0378">Hydrolase</keyword>
<protein>
    <submittedName>
        <fullName evidence="3">3-oxoadipate enol-lactonase</fullName>
        <ecNumber evidence="3">3.1.1.24</ecNumber>
    </submittedName>
</protein>
<evidence type="ECO:0000259" key="2">
    <source>
        <dbReference type="Pfam" id="PF00561"/>
    </source>
</evidence>
<dbReference type="PANTHER" id="PTHR43798">
    <property type="entry name" value="MONOACYLGLYCEROL LIPASE"/>
    <property type="match status" value="1"/>
</dbReference>
<proteinExistence type="predicted"/>
<dbReference type="InterPro" id="IPR026968">
    <property type="entry name" value="PcaD/CatD"/>
</dbReference>
<accession>A0ABU0HBB9</accession>
<dbReference type="InterPro" id="IPR000073">
    <property type="entry name" value="AB_hydrolase_1"/>
</dbReference>
<dbReference type="EC" id="3.1.1.24" evidence="3"/>
<feature type="domain" description="AB hydrolase-1" evidence="2">
    <location>
        <begin position="23"/>
        <end position="247"/>
    </location>
</feature>
<dbReference type="InterPro" id="IPR050266">
    <property type="entry name" value="AB_hydrolase_sf"/>
</dbReference>
<dbReference type="Proteomes" id="UP001241603">
    <property type="component" value="Unassembled WGS sequence"/>
</dbReference>
<dbReference type="PANTHER" id="PTHR43798:SF31">
    <property type="entry name" value="AB HYDROLASE SUPERFAMILY PROTEIN YCLE"/>
    <property type="match status" value="1"/>
</dbReference>
<dbReference type="GO" id="GO:0047570">
    <property type="term" value="F:3-oxoadipate enol-lactonase activity"/>
    <property type="evidence" value="ECO:0007669"/>
    <property type="project" value="UniProtKB-EC"/>
</dbReference>
<dbReference type="SUPFAM" id="SSF53474">
    <property type="entry name" value="alpha/beta-Hydrolases"/>
    <property type="match status" value="1"/>
</dbReference>
<dbReference type="InterPro" id="IPR029058">
    <property type="entry name" value="AB_hydrolase_fold"/>
</dbReference>
<gene>
    <name evidence="3" type="ORF">QO014_004018</name>
</gene>
<reference evidence="3 4" key="1">
    <citation type="submission" date="2023-07" db="EMBL/GenBank/DDBJ databases">
        <title>Genomic Encyclopedia of Type Strains, Phase IV (KMG-IV): sequencing the most valuable type-strain genomes for metagenomic binning, comparative biology and taxonomic classification.</title>
        <authorList>
            <person name="Goeker M."/>
        </authorList>
    </citation>
    <scope>NUCLEOTIDE SEQUENCE [LARGE SCALE GENOMIC DNA]</scope>
    <source>
        <strain evidence="3 4">B6-8</strain>
    </source>
</reference>
<sequence>MPLISMDDGIGLHVEADPENGKPSVLFLNALGADHTMWDEQMPAFREHFRVIRMDDRGHGQSEAPDMPYTIDRLGRDARAVLEAVDVESAHVVGLSKGGMTAAWLGANSPEHIEKLVIVSAAPHLAPRDVWEGRAKTARTEGGLHTLAEAAIGRWFTESFRAKNPEAIAKVRAMIMQTAPAGYAACCEALAEMDLRDDLALIPSPTLVLVGDSDPTSHPGKTREWVATIEGAQLQIIKQAAHLCNIEQAANFNKIALDFLLAN</sequence>
<evidence type="ECO:0000256" key="1">
    <source>
        <dbReference type="ARBA" id="ARBA00022801"/>
    </source>
</evidence>
<dbReference type="EMBL" id="JAUSVO010000006">
    <property type="protein sequence ID" value="MDQ0439612.1"/>
    <property type="molecule type" value="Genomic_DNA"/>
</dbReference>
<dbReference type="Pfam" id="PF00561">
    <property type="entry name" value="Abhydrolase_1"/>
    <property type="match status" value="1"/>
</dbReference>
<evidence type="ECO:0000313" key="4">
    <source>
        <dbReference type="Proteomes" id="UP001241603"/>
    </source>
</evidence>